<dbReference type="InterPro" id="IPR000209">
    <property type="entry name" value="Peptidase_S8/S53_dom"/>
</dbReference>
<feature type="domain" description="Peptidase S8/S53" evidence="8">
    <location>
        <begin position="2"/>
        <end position="208"/>
    </location>
</feature>
<dbReference type="Proteomes" id="UP000591131">
    <property type="component" value="Unassembled WGS sequence"/>
</dbReference>
<dbReference type="Gene3D" id="3.40.50.200">
    <property type="entry name" value="Peptidase S8/S53 domain"/>
    <property type="match status" value="2"/>
</dbReference>
<evidence type="ECO:0000256" key="7">
    <source>
        <dbReference type="PROSITE-ProRule" id="PRU01240"/>
    </source>
</evidence>
<accession>A0A7J6L1C9</accession>
<reference evidence="9 10" key="1">
    <citation type="submission" date="2020-04" db="EMBL/GenBank/DDBJ databases">
        <title>Perkinsus chesapeaki whole genome sequence.</title>
        <authorList>
            <person name="Bogema D.R."/>
        </authorList>
    </citation>
    <scope>NUCLEOTIDE SEQUENCE [LARGE SCALE GENOMIC DNA]</scope>
    <source>
        <strain evidence="9">ATCC PRA-425</strain>
    </source>
</reference>
<evidence type="ECO:0000256" key="6">
    <source>
        <dbReference type="ARBA" id="ARBA00023619"/>
    </source>
</evidence>
<comment type="catalytic activity">
    <reaction evidence="5">
        <text>Hydrolysis of proteins with broad specificity for peptide bonds, and a preference for a large uncharged residue in P1. Hydrolyzes peptide amides.</text>
        <dbReference type="EC" id="3.4.21.62"/>
    </reaction>
</comment>
<sequence>MNGHGTKLTSVIAAGINNGIGIAGITDKVKIRPIRLTAFPSGDTTEVETESAWKLASKFKDSDVIVMAFAGPFSKNASMMYRQVIKKAVKQGKFAVVSARNSDESTGPEEVYLPCLLASSMPGLVCVAATLASNPMVLESEASLLASFGAPGTDVMVAEIADGTGVWKYEEAGGSSAATAIVGGIAALMQSFKKFRPDVMKEILLNATVGKITFRDFSDAINYAVDSKVDLIILAASWKKHSVAVEASITKATQANIPLICTSGNHGKNISLPGETNYPCEYSKTSDGTICVAGTQNAGMKLHPKSNYAPFVDVAAPANVYSTTLSGGYNSFAGTSGSAAIVAGAIAMLKSVAPRPLSVKELKSIIKTTSSLGVKSSDGKTSMAFGRMDALKAIEMVIR</sequence>
<dbReference type="AlphaFoldDB" id="A0A7J6L1C9"/>
<evidence type="ECO:0000256" key="2">
    <source>
        <dbReference type="ARBA" id="ARBA00022670"/>
    </source>
</evidence>
<protein>
    <recommendedName>
        <fullName evidence="6">subtilisin</fullName>
        <ecNumber evidence="6">3.4.21.62</ecNumber>
    </recommendedName>
</protein>
<dbReference type="EC" id="3.4.21.62" evidence="6"/>
<evidence type="ECO:0000256" key="5">
    <source>
        <dbReference type="ARBA" id="ARBA00023529"/>
    </source>
</evidence>
<evidence type="ECO:0000256" key="3">
    <source>
        <dbReference type="ARBA" id="ARBA00022801"/>
    </source>
</evidence>
<organism evidence="9 10">
    <name type="scientific">Perkinsus chesapeaki</name>
    <name type="common">Clam parasite</name>
    <name type="synonym">Perkinsus andrewsi</name>
    <dbReference type="NCBI Taxonomy" id="330153"/>
    <lineage>
        <taxon>Eukaryota</taxon>
        <taxon>Sar</taxon>
        <taxon>Alveolata</taxon>
        <taxon>Perkinsozoa</taxon>
        <taxon>Perkinsea</taxon>
        <taxon>Perkinsida</taxon>
        <taxon>Perkinsidae</taxon>
        <taxon>Perkinsus</taxon>
    </lineage>
</organism>
<evidence type="ECO:0000313" key="9">
    <source>
        <dbReference type="EMBL" id="KAF4652476.1"/>
    </source>
</evidence>
<dbReference type="EMBL" id="JAAPAO010000920">
    <property type="protein sequence ID" value="KAF4652476.1"/>
    <property type="molecule type" value="Genomic_DNA"/>
</dbReference>
<gene>
    <name evidence="9" type="ORF">FOL47_011074</name>
</gene>
<evidence type="ECO:0000313" key="10">
    <source>
        <dbReference type="Proteomes" id="UP000591131"/>
    </source>
</evidence>
<dbReference type="Pfam" id="PF00082">
    <property type="entry name" value="Peptidase_S8"/>
    <property type="match status" value="2"/>
</dbReference>
<proteinExistence type="inferred from homology"/>
<keyword evidence="10" id="KW-1185">Reference proteome</keyword>
<dbReference type="SUPFAM" id="SSF52743">
    <property type="entry name" value="Subtilisin-like"/>
    <property type="match status" value="2"/>
</dbReference>
<feature type="domain" description="Peptidase S8/S53" evidence="8">
    <location>
        <begin position="213"/>
        <end position="378"/>
    </location>
</feature>
<dbReference type="PANTHER" id="PTHR43806:SF11">
    <property type="entry name" value="CEREVISIN-RELATED"/>
    <property type="match status" value="1"/>
</dbReference>
<keyword evidence="4" id="KW-0720">Serine protease</keyword>
<dbReference type="GO" id="GO:0006508">
    <property type="term" value="P:proteolysis"/>
    <property type="evidence" value="ECO:0007669"/>
    <property type="project" value="UniProtKB-KW"/>
</dbReference>
<comment type="similarity">
    <text evidence="1 7">Belongs to the peptidase S8 family.</text>
</comment>
<keyword evidence="3" id="KW-0378">Hydrolase</keyword>
<evidence type="ECO:0000256" key="1">
    <source>
        <dbReference type="ARBA" id="ARBA00011073"/>
    </source>
</evidence>
<dbReference type="InterPro" id="IPR036852">
    <property type="entry name" value="Peptidase_S8/S53_dom_sf"/>
</dbReference>
<dbReference type="InterPro" id="IPR050131">
    <property type="entry name" value="Peptidase_S8_subtilisin-like"/>
</dbReference>
<name>A0A7J6L1C9_PERCH</name>
<comment type="caution">
    <text evidence="7">Lacks conserved residue(s) required for the propagation of feature annotation.</text>
</comment>
<dbReference type="PROSITE" id="PS51892">
    <property type="entry name" value="SUBTILASE"/>
    <property type="match status" value="1"/>
</dbReference>
<evidence type="ECO:0000259" key="8">
    <source>
        <dbReference type="Pfam" id="PF00082"/>
    </source>
</evidence>
<dbReference type="GO" id="GO:0004252">
    <property type="term" value="F:serine-type endopeptidase activity"/>
    <property type="evidence" value="ECO:0007669"/>
    <property type="project" value="UniProtKB-EC"/>
</dbReference>
<comment type="caution">
    <text evidence="9">The sequence shown here is derived from an EMBL/GenBank/DDBJ whole genome shotgun (WGS) entry which is preliminary data.</text>
</comment>
<keyword evidence="2" id="KW-0645">Protease</keyword>
<evidence type="ECO:0000256" key="4">
    <source>
        <dbReference type="ARBA" id="ARBA00022825"/>
    </source>
</evidence>
<dbReference type="PANTHER" id="PTHR43806">
    <property type="entry name" value="PEPTIDASE S8"/>
    <property type="match status" value="1"/>
</dbReference>
<dbReference type="OrthoDB" id="206201at2759"/>